<reference evidence="1 2" key="1">
    <citation type="journal article" date="2011" name="Appl. Environ. Microbiol.">
        <title>Novel Virulent and Broad-Host-Range Erwinia amylovora Bacteriophages Reveal a High Degree of Mosaicism and a Relationship to Enterobacteriaceae Phages.</title>
        <authorList>
            <person name="Born Y."/>
            <person name="Fieseler L."/>
            <person name="Marazzi J."/>
            <person name="Lurz R."/>
            <person name="Duffy B."/>
            <person name="Loessner M.J."/>
        </authorList>
    </citation>
    <scope>NUCLEOTIDE SEQUENCE [LARGE SCALE GENOMIC DNA]</scope>
</reference>
<sequence>MSLFDLFRKAPCLKDSRIAELERQLERVTTHRDVALKDNNQLREDQSSMFRRLESLSAPLVTKALTKLSFTCIMPEGHMRTSEFTLGPGRCGKTVERLELKRTEGEFIIKQTHTDHSHKTFTYKLTDIVGRVQECYETVGIEPGTKYAEQMRDQLAFERRQKWNLR</sequence>
<dbReference type="EMBL" id="HQ728265">
    <property type="protein sequence ID" value="AEJ81475.1"/>
    <property type="molecule type" value="Genomic_DNA"/>
</dbReference>
<dbReference type="KEGG" id="vg:14011122"/>
<dbReference type="GeneID" id="14011122"/>
<protein>
    <submittedName>
        <fullName evidence="1">Gp1.05</fullName>
    </submittedName>
</protein>
<dbReference type="InterPro" id="IPR058006">
    <property type="entry name" value="1.05"/>
</dbReference>
<evidence type="ECO:0000313" key="2">
    <source>
        <dbReference type="Proteomes" id="UP000008891"/>
    </source>
</evidence>
<dbReference type="RefSeq" id="YP_007005431.1">
    <property type="nucleotide sequence ID" value="NC_019510.1"/>
</dbReference>
<organism evidence="1 2">
    <name type="scientific">Erwinia phage vB_EamP-L1</name>
    <dbReference type="NCBI Taxonomy" id="1051673"/>
    <lineage>
        <taxon>Viruses</taxon>
        <taxon>Duplodnaviria</taxon>
        <taxon>Heunggongvirae</taxon>
        <taxon>Uroviricota</taxon>
        <taxon>Caudoviricetes</taxon>
        <taxon>Autographivirales</taxon>
        <taxon>Autotranscriptaviridae</taxon>
        <taxon>Studiervirinae</taxon>
        <taxon>Elunavirus</taxon>
        <taxon>Elunavirus L1</taxon>
    </lineage>
</organism>
<proteinExistence type="predicted"/>
<evidence type="ECO:0000313" key="1">
    <source>
        <dbReference type="EMBL" id="AEJ81475.1"/>
    </source>
</evidence>
<accession>G0YQ48</accession>
<keyword evidence="2" id="KW-1185">Reference proteome</keyword>
<dbReference type="OrthoDB" id="21913at10239"/>
<dbReference type="Proteomes" id="UP000008891">
    <property type="component" value="Segment"/>
</dbReference>
<name>G0YQ48_9CAUD</name>
<dbReference type="Pfam" id="PF25755">
    <property type="entry name" value="Phage_T3_1_05"/>
    <property type="match status" value="1"/>
</dbReference>